<protein>
    <submittedName>
        <fullName evidence="2">Uncharacterized protein</fullName>
    </submittedName>
</protein>
<keyword evidence="3" id="KW-1185">Reference proteome</keyword>
<organism evidence="2 3">
    <name type="scientific">Aphanomyces euteiches</name>
    <dbReference type="NCBI Taxonomy" id="100861"/>
    <lineage>
        <taxon>Eukaryota</taxon>
        <taxon>Sar</taxon>
        <taxon>Stramenopiles</taxon>
        <taxon>Oomycota</taxon>
        <taxon>Saprolegniomycetes</taxon>
        <taxon>Saprolegniales</taxon>
        <taxon>Verrucalvaceae</taxon>
        <taxon>Aphanomyces</taxon>
    </lineage>
</organism>
<dbReference type="Proteomes" id="UP000481153">
    <property type="component" value="Unassembled WGS sequence"/>
</dbReference>
<accession>A0A6G0X6J7</accession>
<keyword evidence="1" id="KW-0472">Membrane</keyword>
<feature type="transmembrane region" description="Helical" evidence="1">
    <location>
        <begin position="82"/>
        <end position="102"/>
    </location>
</feature>
<evidence type="ECO:0000313" key="3">
    <source>
        <dbReference type="Proteomes" id="UP000481153"/>
    </source>
</evidence>
<keyword evidence="1" id="KW-1133">Transmembrane helix</keyword>
<name>A0A6G0X6J7_9STRA</name>
<comment type="caution">
    <text evidence="2">The sequence shown here is derived from an EMBL/GenBank/DDBJ whole genome shotgun (WGS) entry which is preliminary data.</text>
</comment>
<dbReference type="EMBL" id="VJMJ01000098">
    <property type="protein sequence ID" value="KAF0735449.1"/>
    <property type="molecule type" value="Genomic_DNA"/>
</dbReference>
<evidence type="ECO:0000313" key="2">
    <source>
        <dbReference type="EMBL" id="KAF0735449.1"/>
    </source>
</evidence>
<keyword evidence="1" id="KW-0812">Transmembrane</keyword>
<evidence type="ECO:0000256" key="1">
    <source>
        <dbReference type="SAM" id="Phobius"/>
    </source>
</evidence>
<reference evidence="2 3" key="1">
    <citation type="submission" date="2019-07" db="EMBL/GenBank/DDBJ databases">
        <title>Genomics analysis of Aphanomyces spp. identifies a new class of oomycete effector associated with host adaptation.</title>
        <authorList>
            <person name="Gaulin E."/>
        </authorList>
    </citation>
    <scope>NUCLEOTIDE SEQUENCE [LARGE SCALE GENOMIC DNA]</scope>
    <source>
        <strain evidence="2 3">ATCC 201684</strain>
    </source>
</reference>
<sequence length="123" mass="13925">MTCLTESILYSVDIVQSINDFKILITDCRSNKANLWLDCFKDDEVVYLKTPQVCFVCLLRGGRIRRGSDTPAQLKLNIGLVLWNHSLTVASLGLAVVFVPVATRKDDILPIKYRHSDTVFFSF</sequence>
<proteinExistence type="predicted"/>
<dbReference type="AlphaFoldDB" id="A0A6G0X6J7"/>
<gene>
    <name evidence="2" type="ORF">Ae201684_008135</name>
</gene>